<keyword evidence="21" id="KW-1185">Reference proteome</keyword>
<evidence type="ECO:0000256" key="17">
    <source>
        <dbReference type="SAM" id="MobiDB-lite"/>
    </source>
</evidence>
<dbReference type="EC" id="2.4.1.109" evidence="6"/>
<gene>
    <name evidence="20" type="ORF">RDWZM_007009</name>
</gene>
<feature type="region of interest" description="Disordered" evidence="17">
    <location>
        <begin position="329"/>
        <end position="352"/>
    </location>
</feature>
<evidence type="ECO:0000256" key="9">
    <source>
        <dbReference type="ARBA" id="ARBA00022737"/>
    </source>
</evidence>
<evidence type="ECO:0000256" key="10">
    <source>
        <dbReference type="ARBA" id="ARBA00022803"/>
    </source>
</evidence>
<dbReference type="SMART" id="SM00671">
    <property type="entry name" value="SEL1"/>
    <property type="match status" value="2"/>
</dbReference>
<evidence type="ECO:0000256" key="14">
    <source>
        <dbReference type="ARBA" id="ARBA00045085"/>
    </source>
</evidence>
<comment type="similarity">
    <text evidence="5">Belongs to the TMTC family.</text>
</comment>
<dbReference type="InterPro" id="IPR006597">
    <property type="entry name" value="Sel1-like"/>
</dbReference>
<feature type="transmembrane region" description="Helical" evidence="18">
    <location>
        <begin position="174"/>
        <end position="194"/>
    </location>
</feature>
<accession>A0A9Q0M8V7</accession>
<feature type="transmembrane region" description="Helical" evidence="18">
    <location>
        <begin position="252"/>
        <end position="272"/>
    </location>
</feature>
<name>A0A9Q0M8V7_BLOTA</name>
<feature type="transmembrane region" description="Helical" evidence="18">
    <location>
        <begin position="482"/>
        <end position="502"/>
    </location>
</feature>
<dbReference type="GO" id="GO:0005789">
    <property type="term" value="C:endoplasmic reticulum membrane"/>
    <property type="evidence" value="ECO:0007669"/>
    <property type="project" value="TreeGrafter"/>
</dbReference>
<dbReference type="PROSITE" id="PS50293">
    <property type="entry name" value="TPR_REGION"/>
    <property type="match status" value="3"/>
</dbReference>
<feature type="domain" description="DUF1736" evidence="19">
    <location>
        <begin position="234"/>
        <end position="306"/>
    </location>
</feature>
<sequence length="871" mass="100339">MDSAMEQEGDLKTSTPWYRLFCNDFWGTPIRSTNSHGSYRPLTVLSFRLNYNLNGLNPFGFHLFNLLLHLTVTFVYMRFIAYVLNGHRRITLISTALFASHPIHVESVTSLVGRADVGAGFFYLLALLSYAKFVNHHDSRQLVTIGGKNIGRRRYLYLSLTMATMSMLTKEHGVTCLAVCAVYHLFVVHRFFPFSTESYRNLFNEPYFVRLRNGLIHLFITATFLIVTRCALMSTTPTFASADNPAAANSSVIIRSLTFLYLPAFNFWLLIYPRWLSFDWSMDSIPLIGSIVDRRNLHSFLFYTSLFMLLRRMVRFYLQQFEQQFNQSNLEQKNSNGKIRSDNQNCTRCDPKHNNRYIAENQEEEEDENNNSSMVNLNYVNQYSTNIIETTNNNLWIDNNNNDNSTPDRNIGNNNINQQTYSKPIVNKPKVTSNKFTFDPPIIGTNLCQVDCFALSLALMLIPFLPASNLFFYVGFVVAERILYIPSFGFCLFIAICIESLIKTIRTWKPLKSIIKIGFLVLVLSFSLRTILRNIDWLSEENLYRSGIAINSPKAYGNLGNILNAKGKTEEAEFAYRKALQYRPNMADVHYNLGLLLQEQNRLNESLNCYYKAVQYRPRLAIAHLNMAIVLSQLGLKDVRLHETTKISALYNLGRMYAEEESYEQALNVFHEAVARMPPFYPAHSLYNVIGEMYFKLKQDKEAETWFRKSLSTKIDHIPAHLAFAKFLIAFNRTHEAEQLYRKALRINPNDTSIYNIYGQLMLQMGRMDHALNLYLQGLTFNPQNFDLTINVANTLRELKRNDEAERYYKMAATIKPNDAIAQSNLGAIYHLNGKYQLAMNSYAKALKLKPDDVITKTNIGKLKQTIASRS</sequence>
<evidence type="ECO:0000256" key="13">
    <source>
        <dbReference type="ARBA" id="ARBA00023136"/>
    </source>
</evidence>
<proteinExistence type="inferred from homology"/>
<keyword evidence="11" id="KW-0256">Endoplasmic reticulum</keyword>
<evidence type="ECO:0000256" key="7">
    <source>
        <dbReference type="ARBA" id="ARBA00022679"/>
    </source>
</evidence>
<dbReference type="Proteomes" id="UP001142055">
    <property type="component" value="Chromosome 2"/>
</dbReference>
<dbReference type="PANTHER" id="PTHR44216:SF3">
    <property type="entry name" value="PROTEIN O-MANNOSYL-TRANSFERASE TMTC2"/>
    <property type="match status" value="1"/>
</dbReference>
<keyword evidence="9" id="KW-0677">Repeat</keyword>
<comment type="subcellular location">
    <subcellularLocation>
        <location evidence="3">Endoplasmic reticulum</location>
    </subcellularLocation>
    <subcellularLocation>
        <location evidence="2">Membrane</location>
        <topology evidence="2">Multi-pass membrane protein</topology>
    </subcellularLocation>
</comment>
<evidence type="ECO:0000256" key="4">
    <source>
        <dbReference type="ARBA" id="ARBA00004922"/>
    </source>
</evidence>
<feature type="repeat" description="TPR" evidence="16">
    <location>
        <begin position="587"/>
        <end position="620"/>
    </location>
</feature>
<dbReference type="InterPro" id="IPR013618">
    <property type="entry name" value="TMTC_DUF1736"/>
</dbReference>
<comment type="catalytic activity">
    <reaction evidence="14">
        <text>a di-trans,poly-cis-dolichyl beta-D-mannosyl phosphate + L-threonyl-[protein] = 3-O-(alpha-D-mannosyl)-L-threonyl-[protein] + a di-trans,poly-cis-dolichyl phosphate + H(+)</text>
        <dbReference type="Rhea" id="RHEA:53396"/>
        <dbReference type="Rhea" id="RHEA-COMP:11060"/>
        <dbReference type="Rhea" id="RHEA-COMP:13547"/>
        <dbReference type="Rhea" id="RHEA-COMP:19498"/>
        <dbReference type="Rhea" id="RHEA-COMP:19501"/>
        <dbReference type="ChEBI" id="CHEBI:15378"/>
        <dbReference type="ChEBI" id="CHEBI:30013"/>
        <dbReference type="ChEBI" id="CHEBI:57683"/>
        <dbReference type="ChEBI" id="CHEBI:58211"/>
        <dbReference type="ChEBI" id="CHEBI:137323"/>
        <dbReference type="EC" id="2.4.1.109"/>
    </reaction>
</comment>
<comment type="caution">
    <text evidence="20">The sequence shown here is derived from an EMBL/GenBank/DDBJ whole genome shotgun (WGS) entry which is preliminary data.</text>
</comment>
<dbReference type="OMA" id="TQIFYND"/>
<evidence type="ECO:0000256" key="8">
    <source>
        <dbReference type="ARBA" id="ARBA00022692"/>
    </source>
</evidence>
<dbReference type="Pfam" id="PF08409">
    <property type="entry name" value="TMTC_DUF1736"/>
    <property type="match status" value="1"/>
</dbReference>
<keyword evidence="12 18" id="KW-1133">Transmembrane helix</keyword>
<feature type="repeat" description="TPR" evidence="16">
    <location>
        <begin position="820"/>
        <end position="853"/>
    </location>
</feature>
<evidence type="ECO:0000313" key="20">
    <source>
        <dbReference type="EMBL" id="KAJ6221197.1"/>
    </source>
</evidence>
<evidence type="ECO:0000256" key="16">
    <source>
        <dbReference type="PROSITE-ProRule" id="PRU00339"/>
    </source>
</evidence>
<dbReference type="InterPro" id="IPR011990">
    <property type="entry name" value="TPR-like_helical_dom_sf"/>
</dbReference>
<dbReference type="PANTHER" id="PTHR44216">
    <property type="entry name" value="PROTEIN O-MANNOSYL-TRANSFERASE TMTC2"/>
    <property type="match status" value="1"/>
</dbReference>
<comment type="catalytic activity">
    <reaction evidence="15">
        <text>a di-trans,poly-cis-dolichyl beta-D-mannosyl phosphate + L-seryl-[protein] = 3-O-(alpha-D-mannosyl)-L-seryl-[protein] + a di-trans,poly-cis-dolichyl phosphate + H(+)</text>
        <dbReference type="Rhea" id="RHEA:17377"/>
        <dbReference type="Rhea" id="RHEA-COMP:9863"/>
        <dbReference type="Rhea" id="RHEA-COMP:13546"/>
        <dbReference type="Rhea" id="RHEA-COMP:19498"/>
        <dbReference type="Rhea" id="RHEA-COMP:19501"/>
        <dbReference type="ChEBI" id="CHEBI:15378"/>
        <dbReference type="ChEBI" id="CHEBI:29999"/>
        <dbReference type="ChEBI" id="CHEBI:57683"/>
        <dbReference type="ChEBI" id="CHEBI:58211"/>
        <dbReference type="ChEBI" id="CHEBI:137321"/>
        <dbReference type="EC" id="2.4.1.109"/>
    </reaction>
</comment>
<dbReference type="Gene3D" id="1.25.40.10">
    <property type="entry name" value="Tetratricopeptide repeat domain"/>
    <property type="match status" value="3"/>
</dbReference>
<feature type="repeat" description="TPR" evidence="16">
    <location>
        <begin position="718"/>
        <end position="751"/>
    </location>
</feature>
<keyword evidence="13 18" id="KW-0472">Membrane</keyword>
<dbReference type="PROSITE" id="PS50005">
    <property type="entry name" value="TPR"/>
    <property type="match status" value="6"/>
</dbReference>
<evidence type="ECO:0000256" key="1">
    <source>
        <dbReference type="ARBA" id="ARBA00003582"/>
    </source>
</evidence>
<dbReference type="GO" id="GO:0004169">
    <property type="term" value="F:dolichyl-phosphate-mannose-protein mannosyltransferase activity"/>
    <property type="evidence" value="ECO:0007669"/>
    <property type="project" value="UniProtKB-EC"/>
</dbReference>
<feature type="transmembrane region" description="Helical" evidence="18">
    <location>
        <begin position="514"/>
        <end position="532"/>
    </location>
</feature>
<feature type="repeat" description="TPR" evidence="16">
    <location>
        <begin position="553"/>
        <end position="586"/>
    </location>
</feature>
<feature type="transmembrane region" description="Helical" evidence="18">
    <location>
        <begin position="452"/>
        <end position="476"/>
    </location>
</feature>
<evidence type="ECO:0000256" key="5">
    <source>
        <dbReference type="ARBA" id="ARBA00007882"/>
    </source>
</evidence>
<organism evidence="20 21">
    <name type="scientific">Blomia tropicalis</name>
    <name type="common">Mite</name>
    <dbReference type="NCBI Taxonomy" id="40697"/>
    <lineage>
        <taxon>Eukaryota</taxon>
        <taxon>Metazoa</taxon>
        <taxon>Ecdysozoa</taxon>
        <taxon>Arthropoda</taxon>
        <taxon>Chelicerata</taxon>
        <taxon>Arachnida</taxon>
        <taxon>Acari</taxon>
        <taxon>Acariformes</taxon>
        <taxon>Sarcoptiformes</taxon>
        <taxon>Astigmata</taxon>
        <taxon>Glycyphagoidea</taxon>
        <taxon>Echimyopodidae</taxon>
        <taxon>Blomia</taxon>
    </lineage>
</organism>
<evidence type="ECO:0000256" key="6">
    <source>
        <dbReference type="ARBA" id="ARBA00012839"/>
    </source>
</evidence>
<keyword evidence="7" id="KW-0808">Transferase</keyword>
<dbReference type="Pfam" id="PF13414">
    <property type="entry name" value="TPR_11"/>
    <property type="match status" value="1"/>
</dbReference>
<dbReference type="InterPro" id="IPR052384">
    <property type="entry name" value="TMTC_O-mannosyltransferase"/>
</dbReference>
<evidence type="ECO:0000256" key="2">
    <source>
        <dbReference type="ARBA" id="ARBA00004141"/>
    </source>
</evidence>
<reference evidence="20" key="1">
    <citation type="submission" date="2022-12" db="EMBL/GenBank/DDBJ databases">
        <title>Genome assemblies of Blomia tropicalis.</title>
        <authorList>
            <person name="Cui Y."/>
        </authorList>
    </citation>
    <scope>NUCLEOTIDE SEQUENCE</scope>
    <source>
        <tissue evidence="20">Adult mites</tissue>
    </source>
</reference>
<evidence type="ECO:0000256" key="12">
    <source>
        <dbReference type="ARBA" id="ARBA00022989"/>
    </source>
</evidence>
<feature type="repeat" description="TPR" evidence="16">
    <location>
        <begin position="647"/>
        <end position="680"/>
    </location>
</feature>
<keyword evidence="8 18" id="KW-0812">Transmembrane</keyword>
<dbReference type="EMBL" id="JAPWDV010000002">
    <property type="protein sequence ID" value="KAJ6221197.1"/>
    <property type="molecule type" value="Genomic_DNA"/>
</dbReference>
<dbReference type="Pfam" id="PF13181">
    <property type="entry name" value="TPR_8"/>
    <property type="match status" value="2"/>
</dbReference>
<dbReference type="AlphaFoldDB" id="A0A9Q0M8V7"/>
<dbReference type="SMART" id="SM00028">
    <property type="entry name" value="TPR"/>
    <property type="match status" value="8"/>
</dbReference>
<feature type="compositionally biased region" description="Polar residues" evidence="17">
    <location>
        <begin position="329"/>
        <end position="347"/>
    </location>
</feature>
<dbReference type="Pfam" id="PF13424">
    <property type="entry name" value="TPR_12"/>
    <property type="match status" value="1"/>
</dbReference>
<evidence type="ECO:0000256" key="18">
    <source>
        <dbReference type="SAM" id="Phobius"/>
    </source>
</evidence>
<feature type="transmembrane region" description="Helical" evidence="18">
    <location>
        <begin position="214"/>
        <end position="232"/>
    </location>
</feature>
<protein>
    <recommendedName>
        <fullName evidence="6">dolichyl-phosphate-mannose--protein mannosyltransferase</fullName>
        <ecNumber evidence="6">2.4.1.109</ecNumber>
    </recommendedName>
</protein>
<evidence type="ECO:0000259" key="19">
    <source>
        <dbReference type="Pfam" id="PF08409"/>
    </source>
</evidence>
<comment type="pathway">
    <text evidence="4">Protein modification; protein glycosylation.</text>
</comment>
<dbReference type="InterPro" id="IPR019734">
    <property type="entry name" value="TPR_rpt"/>
</dbReference>
<evidence type="ECO:0000256" key="3">
    <source>
        <dbReference type="ARBA" id="ARBA00004240"/>
    </source>
</evidence>
<evidence type="ECO:0000313" key="21">
    <source>
        <dbReference type="Proteomes" id="UP001142055"/>
    </source>
</evidence>
<evidence type="ECO:0000256" key="11">
    <source>
        <dbReference type="ARBA" id="ARBA00022824"/>
    </source>
</evidence>
<feature type="transmembrane region" description="Helical" evidence="18">
    <location>
        <begin position="59"/>
        <end position="84"/>
    </location>
</feature>
<keyword evidence="10 16" id="KW-0802">TPR repeat</keyword>
<comment type="function">
    <text evidence="1">Transfers mannosyl residues to the hydroxyl group of serine or threonine residues.</text>
</comment>
<feature type="repeat" description="TPR" evidence="16">
    <location>
        <begin position="752"/>
        <end position="785"/>
    </location>
</feature>
<evidence type="ECO:0000256" key="15">
    <source>
        <dbReference type="ARBA" id="ARBA00045102"/>
    </source>
</evidence>
<dbReference type="SUPFAM" id="SSF48452">
    <property type="entry name" value="TPR-like"/>
    <property type="match status" value="2"/>
</dbReference>